<name>A0ABW7B4Y7_9ACTN</name>
<gene>
    <name evidence="3" type="ORF">ACGFZB_17585</name>
</gene>
<dbReference type="InterPro" id="IPR005123">
    <property type="entry name" value="Oxoglu/Fe-dep_dioxygenase_dom"/>
</dbReference>
<dbReference type="Pfam" id="PF13640">
    <property type="entry name" value="2OG-FeII_Oxy_3"/>
    <property type="match status" value="1"/>
</dbReference>
<evidence type="ECO:0000259" key="2">
    <source>
        <dbReference type="PROSITE" id="PS51471"/>
    </source>
</evidence>
<comment type="caution">
    <text evidence="3">The sequence shown here is derived from an EMBL/GenBank/DDBJ whole genome shotgun (WGS) entry which is preliminary data.</text>
</comment>
<dbReference type="Proteomes" id="UP001604267">
    <property type="component" value="Unassembled WGS sequence"/>
</dbReference>
<comment type="similarity">
    <text evidence="1">Belongs to the iron/ascorbate-dependent oxidoreductase family.</text>
</comment>
<accession>A0ABW7B4Y7</accession>
<organism evidence="3 4">
    <name type="scientific">Streptomyces cinerochromogenes</name>
    <dbReference type="NCBI Taxonomy" id="66422"/>
    <lineage>
        <taxon>Bacteria</taxon>
        <taxon>Bacillati</taxon>
        <taxon>Actinomycetota</taxon>
        <taxon>Actinomycetes</taxon>
        <taxon>Kitasatosporales</taxon>
        <taxon>Streptomycetaceae</taxon>
        <taxon>Streptomyces</taxon>
    </lineage>
</organism>
<dbReference type="InterPro" id="IPR044862">
    <property type="entry name" value="Pro_4_hyd_alph_FE2OG_OXY"/>
</dbReference>
<dbReference type="PROSITE" id="PS51471">
    <property type="entry name" value="FE2OG_OXY"/>
    <property type="match status" value="1"/>
</dbReference>
<sequence>MELTFKSEMFAIFDDVLTRVDLDALRKHFREGRFSHISNFRARSRVFGILDGDPLVGPSVVQHHPTGLKGATPYPAGNAIDALVQALDDNSNELVPWTGTQGVSWDFFTCTPYLYPVGSGLSWHDDAEERSASYVFYLHDDWRASWGAELLIGGNGDVANRAELLNGMPVPSVGSYVMPHPNRLVVIKSGTPHAVKRVDVTAGENIRMSIAGFFQQLS</sequence>
<proteinExistence type="inferred from homology"/>
<keyword evidence="1" id="KW-0560">Oxidoreductase</keyword>
<keyword evidence="4" id="KW-1185">Reference proteome</keyword>
<protein>
    <submittedName>
        <fullName evidence="3">2OG-Fe(II) oxygenase</fullName>
    </submittedName>
</protein>
<dbReference type="Gene3D" id="2.60.120.620">
    <property type="entry name" value="q2cbj1_9rhob like domain"/>
    <property type="match status" value="1"/>
</dbReference>
<keyword evidence="1" id="KW-0479">Metal-binding</keyword>
<reference evidence="3 4" key="1">
    <citation type="submission" date="2024-10" db="EMBL/GenBank/DDBJ databases">
        <title>The Natural Products Discovery Center: Release of the First 8490 Sequenced Strains for Exploring Actinobacteria Biosynthetic Diversity.</title>
        <authorList>
            <person name="Kalkreuter E."/>
            <person name="Kautsar S.A."/>
            <person name="Yang D."/>
            <person name="Bader C.D."/>
            <person name="Teijaro C.N."/>
            <person name="Fluegel L."/>
            <person name="Davis C.M."/>
            <person name="Simpson J.R."/>
            <person name="Lauterbach L."/>
            <person name="Steele A.D."/>
            <person name="Gui C."/>
            <person name="Meng S."/>
            <person name="Li G."/>
            <person name="Viehrig K."/>
            <person name="Ye F."/>
            <person name="Su P."/>
            <person name="Kiefer A.F."/>
            <person name="Nichols A."/>
            <person name="Cepeda A.J."/>
            <person name="Yan W."/>
            <person name="Fan B."/>
            <person name="Jiang Y."/>
            <person name="Adhikari A."/>
            <person name="Zheng C.-J."/>
            <person name="Schuster L."/>
            <person name="Cowan T.M."/>
            <person name="Smanski M.J."/>
            <person name="Chevrette M.G."/>
            <person name="De Carvalho L.P.S."/>
            <person name="Shen B."/>
        </authorList>
    </citation>
    <scope>NUCLEOTIDE SEQUENCE [LARGE SCALE GENOMIC DNA]</scope>
    <source>
        <strain evidence="3 4">NPDC048320</strain>
    </source>
</reference>
<feature type="domain" description="Fe2OG dioxygenase" evidence="2">
    <location>
        <begin position="106"/>
        <end position="217"/>
    </location>
</feature>
<evidence type="ECO:0000313" key="3">
    <source>
        <dbReference type="EMBL" id="MFG3012232.1"/>
    </source>
</evidence>
<evidence type="ECO:0000313" key="4">
    <source>
        <dbReference type="Proteomes" id="UP001604267"/>
    </source>
</evidence>
<evidence type="ECO:0000256" key="1">
    <source>
        <dbReference type="RuleBase" id="RU003682"/>
    </source>
</evidence>
<dbReference type="EMBL" id="JBICYV010000008">
    <property type="protein sequence ID" value="MFG3012232.1"/>
    <property type="molecule type" value="Genomic_DNA"/>
</dbReference>
<dbReference type="RefSeq" id="WP_392818245.1">
    <property type="nucleotide sequence ID" value="NZ_JBICYV010000008.1"/>
</dbReference>
<keyword evidence="1" id="KW-0408">Iron</keyword>